<organism evidence="13 14">
    <name type="scientific">Desulfopila aestuarii DSM 18488</name>
    <dbReference type="NCBI Taxonomy" id="1121416"/>
    <lineage>
        <taxon>Bacteria</taxon>
        <taxon>Pseudomonadati</taxon>
        <taxon>Thermodesulfobacteriota</taxon>
        <taxon>Desulfobulbia</taxon>
        <taxon>Desulfobulbales</taxon>
        <taxon>Desulfocapsaceae</taxon>
        <taxon>Desulfopila</taxon>
    </lineage>
</organism>
<dbReference type="EMBL" id="FRFE01000006">
    <property type="protein sequence ID" value="SHO46982.1"/>
    <property type="molecule type" value="Genomic_DNA"/>
</dbReference>
<evidence type="ECO:0000256" key="1">
    <source>
        <dbReference type="ARBA" id="ARBA00000085"/>
    </source>
</evidence>
<accession>A0A1M7Y409</accession>
<dbReference type="Pfam" id="PF00072">
    <property type="entry name" value="Response_reg"/>
    <property type="match status" value="1"/>
</dbReference>
<dbReference type="InterPro" id="IPR013656">
    <property type="entry name" value="PAS_4"/>
</dbReference>
<dbReference type="Pfam" id="PF02518">
    <property type="entry name" value="HATPase_c"/>
    <property type="match status" value="1"/>
</dbReference>
<gene>
    <name evidence="13" type="ORF">SAMN02745220_01719</name>
</gene>
<dbReference type="InterPro" id="IPR004358">
    <property type="entry name" value="Sig_transdc_His_kin-like_C"/>
</dbReference>
<dbReference type="GO" id="GO:0000155">
    <property type="term" value="F:phosphorelay sensor kinase activity"/>
    <property type="evidence" value="ECO:0007669"/>
    <property type="project" value="InterPro"/>
</dbReference>
<dbReference type="Gene3D" id="3.30.450.20">
    <property type="entry name" value="PAS domain"/>
    <property type="match status" value="1"/>
</dbReference>
<evidence type="ECO:0000256" key="4">
    <source>
        <dbReference type="ARBA" id="ARBA00022679"/>
    </source>
</evidence>
<dbReference type="SMART" id="SM00388">
    <property type="entry name" value="HisKA"/>
    <property type="match status" value="1"/>
</dbReference>
<dbReference type="Proteomes" id="UP000184603">
    <property type="component" value="Unassembled WGS sequence"/>
</dbReference>
<dbReference type="InterPro" id="IPR000700">
    <property type="entry name" value="PAS-assoc_C"/>
</dbReference>
<dbReference type="InterPro" id="IPR005467">
    <property type="entry name" value="His_kinase_dom"/>
</dbReference>
<dbReference type="PRINTS" id="PR00344">
    <property type="entry name" value="BCTRLSENSOR"/>
</dbReference>
<evidence type="ECO:0000256" key="2">
    <source>
        <dbReference type="ARBA" id="ARBA00012438"/>
    </source>
</evidence>
<protein>
    <recommendedName>
        <fullName evidence="2">histidine kinase</fullName>
        <ecNumber evidence="2">2.7.13.3</ecNumber>
    </recommendedName>
</protein>
<dbReference type="NCBIfam" id="TIGR00229">
    <property type="entry name" value="sensory_box"/>
    <property type="match status" value="1"/>
</dbReference>
<evidence type="ECO:0000256" key="3">
    <source>
        <dbReference type="ARBA" id="ARBA00022553"/>
    </source>
</evidence>
<keyword evidence="8" id="KW-0902">Two-component regulatory system</keyword>
<dbReference type="InterPro" id="IPR036097">
    <property type="entry name" value="HisK_dim/P_sf"/>
</dbReference>
<sequence>MRLFALLIFFLTVSHLPSQGMEADEQQNVLVIHSYHKEMQWVDEVEQAIEQTLLANRGTSIDIHVEYMDSKRFSDTNYNKLLTAVWDYKYGENRPDVLIVCDDNALNLILSLRDEIFPGIPIVFCGINYYDPAVFSKLDNITGVVEAFDLPGTLNIIKKLLPDQRNLFIINDSTLTGVANKRRIEEIAYLFSDHFTFTYSGNLSIGDLQNAIRTLPNSSVILLMTFNRDAEGQTFRYRDAIQAIRSSSSRPIFGVWSFYLGRGLLGGSLVNGESQGKTAAELALKILNGSPAASLPVVNESPNLPMFDYKELKRFSISSSLLPAGSTIINTPDNLWYRHKHQILGVFALFVTQLFIIALLMKSNRQRQESERKLRKSRQDLSVTLEAIGEAVISVDTDFRIVNANAQAGRLFNLTIAQMQNRPLPELFSESDPVHGHALADFVRKYCKAGVAQDFPEDTVYTPPTQSQRYLSGSCSPIRDPQGAILGAVLVCRDITEKRTMESMLTQSRKMEAIGQLAGGVAHDFNNLLTGISGFAELLTIKLPNGSMEQQNANRILQAAGRAADLTRKMLSFARKGKVMSSPVDCHQSLQATIDLLSHSIDKSVTITSLFQAQDSVIIGDPTQLENIFLNLAINSADAMPDGGRLTIVTENVEVIASEQCAFGEVILPGTYFRVRFIDTGCGIDETIQEKIFEPFFTTKDQGKGTGLGLAAVFGSMKEHDGRIQLISEVGVGTEFILSFPLSHGQQSETAREIDTPAGEGTTVLVIDDERLILASAKGLLTELGYSVLLAEGATAGIETYRRYHQEIDLVLLDMIMPEMNGTTCFKKLLDINKNVCALICSGFTKTEKFTDAEKLGVRGYIQKPYSASELSNAIRNALHPVSR</sequence>
<evidence type="ECO:0000259" key="11">
    <source>
        <dbReference type="PROSITE" id="PS50110"/>
    </source>
</evidence>
<dbReference type="Pfam" id="PF00512">
    <property type="entry name" value="HisKA"/>
    <property type="match status" value="1"/>
</dbReference>
<dbReference type="PROSITE" id="PS50109">
    <property type="entry name" value="HIS_KIN"/>
    <property type="match status" value="1"/>
</dbReference>
<dbReference type="SUPFAM" id="SSF55874">
    <property type="entry name" value="ATPase domain of HSP90 chaperone/DNA topoisomerase II/histidine kinase"/>
    <property type="match status" value="1"/>
</dbReference>
<feature type="domain" description="PAC" evidence="12">
    <location>
        <begin position="453"/>
        <end position="507"/>
    </location>
</feature>
<keyword evidence="5" id="KW-0547">Nucleotide-binding</keyword>
<dbReference type="InterPro" id="IPR001789">
    <property type="entry name" value="Sig_transdc_resp-reg_receiver"/>
</dbReference>
<dbReference type="PANTHER" id="PTHR43065:SF46">
    <property type="entry name" value="C4-DICARBOXYLATE TRANSPORT SENSOR PROTEIN DCTB"/>
    <property type="match status" value="1"/>
</dbReference>
<dbReference type="InterPro" id="IPR003594">
    <property type="entry name" value="HATPase_dom"/>
</dbReference>
<evidence type="ECO:0000313" key="13">
    <source>
        <dbReference type="EMBL" id="SHO46982.1"/>
    </source>
</evidence>
<dbReference type="PROSITE" id="PS50110">
    <property type="entry name" value="RESPONSE_REGULATORY"/>
    <property type="match status" value="1"/>
</dbReference>
<dbReference type="InterPro" id="IPR003661">
    <property type="entry name" value="HisK_dim/P_dom"/>
</dbReference>
<dbReference type="Gene3D" id="3.30.565.10">
    <property type="entry name" value="Histidine kinase-like ATPase, C-terminal domain"/>
    <property type="match status" value="1"/>
</dbReference>
<feature type="domain" description="Histidine kinase" evidence="10">
    <location>
        <begin position="520"/>
        <end position="744"/>
    </location>
</feature>
<dbReference type="SUPFAM" id="SSF55785">
    <property type="entry name" value="PYP-like sensor domain (PAS domain)"/>
    <property type="match status" value="1"/>
</dbReference>
<dbReference type="PANTHER" id="PTHR43065">
    <property type="entry name" value="SENSOR HISTIDINE KINASE"/>
    <property type="match status" value="1"/>
</dbReference>
<evidence type="ECO:0000256" key="8">
    <source>
        <dbReference type="ARBA" id="ARBA00023012"/>
    </source>
</evidence>
<evidence type="ECO:0000313" key="14">
    <source>
        <dbReference type="Proteomes" id="UP000184603"/>
    </source>
</evidence>
<feature type="domain" description="Response regulatory" evidence="11">
    <location>
        <begin position="763"/>
        <end position="879"/>
    </location>
</feature>
<dbReference type="Pfam" id="PF04392">
    <property type="entry name" value="ABC_sub_bind"/>
    <property type="match status" value="1"/>
</dbReference>
<dbReference type="PROSITE" id="PS50113">
    <property type="entry name" value="PAC"/>
    <property type="match status" value="1"/>
</dbReference>
<dbReference type="SMART" id="SM00387">
    <property type="entry name" value="HATPase_c"/>
    <property type="match status" value="1"/>
</dbReference>
<dbReference type="InterPro" id="IPR000014">
    <property type="entry name" value="PAS"/>
</dbReference>
<keyword evidence="6" id="KW-0418">Kinase</keyword>
<dbReference type="InterPro" id="IPR036890">
    <property type="entry name" value="HATPase_C_sf"/>
</dbReference>
<dbReference type="Gene3D" id="3.40.50.2300">
    <property type="match status" value="3"/>
</dbReference>
<evidence type="ECO:0000256" key="6">
    <source>
        <dbReference type="ARBA" id="ARBA00022777"/>
    </source>
</evidence>
<dbReference type="AlphaFoldDB" id="A0A1M7Y409"/>
<dbReference type="InterPro" id="IPR011006">
    <property type="entry name" value="CheY-like_superfamily"/>
</dbReference>
<evidence type="ECO:0000256" key="7">
    <source>
        <dbReference type="ARBA" id="ARBA00022840"/>
    </source>
</evidence>
<evidence type="ECO:0000259" key="10">
    <source>
        <dbReference type="PROSITE" id="PS50109"/>
    </source>
</evidence>
<proteinExistence type="predicted"/>
<dbReference type="InterPro" id="IPR035965">
    <property type="entry name" value="PAS-like_dom_sf"/>
</dbReference>
<keyword evidence="14" id="KW-1185">Reference proteome</keyword>
<keyword evidence="7" id="KW-0067">ATP-binding</keyword>
<evidence type="ECO:0000256" key="9">
    <source>
        <dbReference type="PROSITE-ProRule" id="PRU00169"/>
    </source>
</evidence>
<dbReference type="Pfam" id="PF08448">
    <property type="entry name" value="PAS_4"/>
    <property type="match status" value="1"/>
</dbReference>
<dbReference type="SUPFAM" id="SSF52172">
    <property type="entry name" value="CheY-like"/>
    <property type="match status" value="1"/>
</dbReference>
<evidence type="ECO:0000259" key="12">
    <source>
        <dbReference type="PROSITE" id="PS50113"/>
    </source>
</evidence>
<dbReference type="GO" id="GO:0005524">
    <property type="term" value="F:ATP binding"/>
    <property type="evidence" value="ECO:0007669"/>
    <property type="project" value="UniProtKB-KW"/>
</dbReference>
<dbReference type="Gene3D" id="1.10.287.130">
    <property type="match status" value="1"/>
</dbReference>
<feature type="modified residue" description="4-aspartylphosphate" evidence="9">
    <location>
        <position position="814"/>
    </location>
</feature>
<keyword evidence="3 9" id="KW-0597">Phosphoprotein</keyword>
<comment type="catalytic activity">
    <reaction evidence="1">
        <text>ATP + protein L-histidine = ADP + protein N-phospho-L-histidine.</text>
        <dbReference type="EC" id="2.7.13.3"/>
    </reaction>
</comment>
<dbReference type="CDD" id="cd00130">
    <property type="entry name" value="PAS"/>
    <property type="match status" value="1"/>
</dbReference>
<keyword evidence="4" id="KW-0808">Transferase</keyword>
<dbReference type="STRING" id="1121416.SAMN02745220_01719"/>
<dbReference type="InterPro" id="IPR007487">
    <property type="entry name" value="ABC_transpt-TYRBP-like"/>
</dbReference>
<reference evidence="13 14" key="1">
    <citation type="submission" date="2016-12" db="EMBL/GenBank/DDBJ databases">
        <authorList>
            <person name="Song W.-J."/>
            <person name="Kurnit D.M."/>
        </authorList>
    </citation>
    <scope>NUCLEOTIDE SEQUENCE [LARGE SCALE GENOMIC DNA]</scope>
    <source>
        <strain evidence="13 14">DSM 18488</strain>
    </source>
</reference>
<dbReference type="EC" id="2.7.13.3" evidence="2"/>
<dbReference type="SUPFAM" id="SSF47384">
    <property type="entry name" value="Homodimeric domain of signal transducing histidine kinase"/>
    <property type="match status" value="1"/>
</dbReference>
<dbReference type="SMART" id="SM00091">
    <property type="entry name" value="PAS"/>
    <property type="match status" value="1"/>
</dbReference>
<evidence type="ECO:0000256" key="5">
    <source>
        <dbReference type="ARBA" id="ARBA00022741"/>
    </source>
</evidence>
<name>A0A1M7Y409_9BACT</name>
<dbReference type="SMART" id="SM00448">
    <property type="entry name" value="REC"/>
    <property type="match status" value="1"/>
</dbReference>
<dbReference type="CDD" id="cd00082">
    <property type="entry name" value="HisKA"/>
    <property type="match status" value="1"/>
</dbReference>